<keyword evidence="3 9" id="KW-0238">DNA-binding</keyword>
<evidence type="ECO:0000256" key="6">
    <source>
        <dbReference type="SAM" id="MobiDB-lite"/>
    </source>
</evidence>
<dbReference type="CDD" id="cd06170">
    <property type="entry name" value="LuxR_C_like"/>
    <property type="match status" value="1"/>
</dbReference>
<evidence type="ECO:0000259" key="8">
    <source>
        <dbReference type="PROSITE" id="PS50110"/>
    </source>
</evidence>
<protein>
    <submittedName>
        <fullName evidence="9">DNA-binding NarL/FixJ family response regulator</fullName>
    </submittedName>
</protein>
<accession>A0A660KYZ6</accession>
<dbReference type="SUPFAM" id="SSF52172">
    <property type="entry name" value="CheY-like"/>
    <property type="match status" value="1"/>
</dbReference>
<dbReference type="Pfam" id="PF00072">
    <property type="entry name" value="Response_reg"/>
    <property type="match status" value="1"/>
</dbReference>
<dbReference type="GO" id="GO:0000160">
    <property type="term" value="P:phosphorelay signal transduction system"/>
    <property type="evidence" value="ECO:0007669"/>
    <property type="project" value="InterPro"/>
</dbReference>
<evidence type="ECO:0000256" key="3">
    <source>
        <dbReference type="ARBA" id="ARBA00023125"/>
    </source>
</evidence>
<evidence type="ECO:0000256" key="4">
    <source>
        <dbReference type="ARBA" id="ARBA00023163"/>
    </source>
</evidence>
<dbReference type="PANTHER" id="PTHR43214">
    <property type="entry name" value="TWO-COMPONENT RESPONSE REGULATOR"/>
    <property type="match status" value="1"/>
</dbReference>
<dbReference type="InterPro" id="IPR001789">
    <property type="entry name" value="Sig_transdc_resp-reg_receiver"/>
</dbReference>
<keyword evidence="1 5" id="KW-0597">Phosphoprotein</keyword>
<keyword evidence="10" id="KW-1185">Reference proteome</keyword>
<dbReference type="PRINTS" id="PR00038">
    <property type="entry name" value="HTHLUXR"/>
</dbReference>
<feature type="domain" description="HTH luxR-type" evidence="7">
    <location>
        <begin position="168"/>
        <end position="233"/>
    </location>
</feature>
<dbReference type="PROSITE" id="PS50043">
    <property type="entry name" value="HTH_LUXR_2"/>
    <property type="match status" value="1"/>
</dbReference>
<dbReference type="SMART" id="SM00421">
    <property type="entry name" value="HTH_LUXR"/>
    <property type="match status" value="1"/>
</dbReference>
<dbReference type="InterPro" id="IPR039420">
    <property type="entry name" value="WalR-like"/>
</dbReference>
<evidence type="ECO:0000256" key="5">
    <source>
        <dbReference type="PROSITE-ProRule" id="PRU00169"/>
    </source>
</evidence>
<keyword evidence="2" id="KW-0805">Transcription regulation</keyword>
<reference evidence="9 10" key="1">
    <citation type="submission" date="2018-10" db="EMBL/GenBank/DDBJ databases">
        <title>Genomic Encyclopedia of Archaeal and Bacterial Type Strains, Phase II (KMG-II): from individual species to whole genera.</title>
        <authorList>
            <person name="Goeker M."/>
        </authorList>
    </citation>
    <scope>NUCLEOTIDE SEQUENCE [LARGE SCALE GENOMIC DNA]</scope>
    <source>
        <strain evidence="9 10">DSM 14954</strain>
    </source>
</reference>
<dbReference type="SMART" id="SM00448">
    <property type="entry name" value="REC"/>
    <property type="match status" value="1"/>
</dbReference>
<evidence type="ECO:0000256" key="2">
    <source>
        <dbReference type="ARBA" id="ARBA00023015"/>
    </source>
</evidence>
<feature type="modified residue" description="4-aspartylphosphate" evidence="5">
    <location>
        <position position="73"/>
    </location>
</feature>
<comment type="caution">
    <text evidence="9">The sequence shown here is derived from an EMBL/GenBank/DDBJ whole genome shotgun (WGS) entry which is preliminary data.</text>
</comment>
<evidence type="ECO:0000256" key="1">
    <source>
        <dbReference type="ARBA" id="ARBA00022553"/>
    </source>
</evidence>
<evidence type="ECO:0000313" key="9">
    <source>
        <dbReference type="EMBL" id="RKQ86866.1"/>
    </source>
</evidence>
<dbReference type="InterPro" id="IPR016032">
    <property type="entry name" value="Sig_transdc_resp-reg_C-effctor"/>
</dbReference>
<dbReference type="Pfam" id="PF00196">
    <property type="entry name" value="GerE"/>
    <property type="match status" value="1"/>
</dbReference>
<proteinExistence type="predicted"/>
<dbReference type="Gene3D" id="3.40.50.2300">
    <property type="match status" value="1"/>
</dbReference>
<dbReference type="CDD" id="cd17535">
    <property type="entry name" value="REC_NarL-like"/>
    <property type="match status" value="1"/>
</dbReference>
<gene>
    <name evidence="9" type="ORF">C8N24_4881</name>
</gene>
<dbReference type="AlphaFoldDB" id="A0A660KYZ6"/>
<name>A0A660KYZ6_9ACTN</name>
<feature type="domain" description="Response regulatory" evidence="8">
    <location>
        <begin position="22"/>
        <end position="140"/>
    </location>
</feature>
<feature type="compositionally biased region" description="Low complexity" evidence="6">
    <location>
        <begin position="242"/>
        <end position="259"/>
    </location>
</feature>
<organism evidence="9 10">
    <name type="scientific">Solirubrobacter pauli</name>
    <dbReference type="NCBI Taxonomy" id="166793"/>
    <lineage>
        <taxon>Bacteria</taxon>
        <taxon>Bacillati</taxon>
        <taxon>Actinomycetota</taxon>
        <taxon>Thermoleophilia</taxon>
        <taxon>Solirubrobacterales</taxon>
        <taxon>Solirubrobacteraceae</taxon>
        <taxon>Solirubrobacter</taxon>
    </lineage>
</organism>
<dbReference type="RefSeq" id="WP_121254967.1">
    <property type="nucleotide sequence ID" value="NZ_RBIL01000002.1"/>
</dbReference>
<feature type="region of interest" description="Disordered" evidence="6">
    <location>
        <begin position="240"/>
        <end position="282"/>
    </location>
</feature>
<dbReference type="GO" id="GO:0003677">
    <property type="term" value="F:DNA binding"/>
    <property type="evidence" value="ECO:0007669"/>
    <property type="project" value="UniProtKB-KW"/>
</dbReference>
<dbReference type="PROSITE" id="PS50110">
    <property type="entry name" value="RESPONSE_REGULATORY"/>
    <property type="match status" value="1"/>
</dbReference>
<evidence type="ECO:0000313" key="10">
    <source>
        <dbReference type="Proteomes" id="UP000278962"/>
    </source>
</evidence>
<dbReference type="SUPFAM" id="SSF46894">
    <property type="entry name" value="C-terminal effector domain of the bipartite response regulators"/>
    <property type="match status" value="1"/>
</dbReference>
<dbReference type="OrthoDB" id="9808843at2"/>
<feature type="compositionally biased region" description="Basic residues" evidence="6">
    <location>
        <begin position="269"/>
        <end position="282"/>
    </location>
</feature>
<dbReference type="GO" id="GO:0006355">
    <property type="term" value="P:regulation of DNA-templated transcription"/>
    <property type="evidence" value="ECO:0007669"/>
    <property type="project" value="InterPro"/>
</dbReference>
<dbReference type="InterPro" id="IPR011006">
    <property type="entry name" value="CheY-like_superfamily"/>
</dbReference>
<sequence>MPQTLQSLPFTDAFAVPSAPLQVVIAEGQGLARAGFRLLLERQDGVVVTAAAASSDEAVAVTRATRPDVVLIDADLPGGGGFATTRRILEHEVTSSARVVMLMTSESEEAVFGALRAGADGLLLKDTEPETLITAIRAVAAGDAMLDPVLARRLVDDFVARPEVVCGTPEGLEELTAREREVTTLVAHGLSNEEIAARLFVTRATAKTHVSRVLSKLNVRDRAQLVVLAYELGLVRPGTRVSAAPPARSGAARGHSAAPKPIGTVTHIGRARPRSRLHPVAA</sequence>
<dbReference type="InterPro" id="IPR000792">
    <property type="entry name" value="Tscrpt_reg_LuxR_C"/>
</dbReference>
<keyword evidence="4" id="KW-0804">Transcription</keyword>
<dbReference type="Proteomes" id="UP000278962">
    <property type="component" value="Unassembled WGS sequence"/>
</dbReference>
<dbReference type="InterPro" id="IPR058245">
    <property type="entry name" value="NreC/VraR/RcsB-like_REC"/>
</dbReference>
<evidence type="ECO:0000259" key="7">
    <source>
        <dbReference type="PROSITE" id="PS50043"/>
    </source>
</evidence>
<dbReference type="PANTHER" id="PTHR43214:SF24">
    <property type="entry name" value="TRANSCRIPTIONAL REGULATORY PROTEIN NARL-RELATED"/>
    <property type="match status" value="1"/>
</dbReference>
<dbReference type="EMBL" id="RBIL01000002">
    <property type="protein sequence ID" value="RKQ86866.1"/>
    <property type="molecule type" value="Genomic_DNA"/>
</dbReference>